<name>A0A397XJ85_BRACM</name>
<evidence type="ECO:0000313" key="3">
    <source>
        <dbReference type="Proteomes" id="UP000264353"/>
    </source>
</evidence>
<dbReference type="Proteomes" id="UP000264353">
    <property type="component" value="Chromosome A10"/>
</dbReference>
<evidence type="ECO:0000256" key="1">
    <source>
        <dbReference type="SAM" id="MobiDB-lite"/>
    </source>
</evidence>
<feature type="region of interest" description="Disordered" evidence="1">
    <location>
        <begin position="1"/>
        <end position="39"/>
    </location>
</feature>
<dbReference type="EMBL" id="CM010637">
    <property type="protein sequence ID" value="RID40228.1"/>
    <property type="molecule type" value="Genomic_DNA"/>
</dbReference>
<dbReference type="AlphaFoldDB" id="A0A397XJ85"/>
<protein>
    <submittedName>
        <fullName evidence="2">Uncharacterized protein</fullName>
    </submittedName>
</protein>
<evidence type="ECO:0000313" key="2">
    <source>
        <dbReference type="EMBL" id="RID40228.1"/>
    </source>
</evidence>
<accession>A0A397XJ85</accession>
<organism evidence="2 3">
    <name type="scientific">Brassica campestris</name>
    <name type="common">Field mustard</name>
    <dbReference type="NCBI Taxonomy" id="3711"/>
    <lineage>
        <taxon>Eukaryota</taxon>
        <taxon>Viridiplantae</taxon>
        <taxon>Streptophyta</taxon>
        <taxon>Embryophyta</taxon>
        <taxon>Tracheophyta</taxon>
        <taxon>Spermatophyta</taxon>
        <taxon>Magnoliopsida</taxon>
        <taxon>eudicotyledons</taxon>
        <taxon>Gunneridae</taxon>
        <taxon>Pentapetalae</taxon>
        <taxon>rosids</taxon>
        <taxon>malvids</taxon>
        <taxon>Brassicales</taxon>
        <taxon>Brassicaceae</taxon>
        <taxon>Brassiceae</taxon>
        <taxon>Brassica</taxon>
    </lineage>
</organism>
<sequence>MVSASEEEEEDGGRIISRQRDTEEEEAAPPYPASLAISKATSRSRRRLIKGWNRGK</sequence>
<reference evidence="2 3" key="1">
    <citation type="submission" date="2018-06" db="EMBL/GenBank/DDBJ databases">
        <title>WGS assembly of Brassica rapa FPsc.</title>
        <authorList>
            <person name="Bowman J."/>
            <person name="Kohchi T."/>
            <person name="Yamato K."/>
            <person name="Jenkins J."/>
            <person name="Shu S."/>
            <person name="Ishizaki K."/>
            <person name="Yamaoka S."/>
            <person name="Nishihama R."/>
            <person name="Nakamura Y."/>
            <person name="Berger F."/>
            <person name="Adam C."/>
            <person name="Aki S."/>
            <person name="Althoff F."/>
            <person name="Araki T."/>
            <person name="Arteaga-Vazquez M."/>
            <person name="Balasubrmanian S."/>
            <person name="Bauer D."/>
            <person name="Boehm C."/>
            <person name="Briginshaw L."/>
            <person name="Caballero-Perez J."/>
            <person name="Catarino B."/>
            <person name="Chen F."/>
            <person name="Chiyoda S."/>
            <person name="Chovatia M."/>
            <person name="Davies K."/>
            <person name="Delmans M."/>
            <person name="Demura T."/>
            <person name="Dierschke T."/>
            <person name="Dolan L."/>
            <person name="Dorantes-Acosta A."/>
            <person name="Eklund D."/>
            <person name="Florent S."/>
            <person name="Flores-Sandoval E."/>
            <person name="Fujiyama A."/>
            <person name="Fukuzawa H."/>
            <person name="Galik B."/>
            <person name="Grimanelli D."/>
            <person name="Grimwood J."/>
            <person name="Grossniklaus U."/>
            <person name="Hamada T."/>
            <person name="Haseloff J."/>
            <person name="Hetherington A."/>
            <person name="Higo A."/>
            <person name="Hirakawa Y."/>
            <person name="Hundley H."/>
            <person name="Ikeda Y."/>
            <person name="Inoue K."/>
            <person name="Inoue S."/>
            <person name="Ishida S."/>
            <person name="Jia Q."/>
            <person name="Kakita M."/>
            <person name="Kanazawa T."/>
            <person name="Kawai Y."/>
            <person name="Kawashima T."/>
            <person name="Kennedy M."/>
            <person name="Kinose K."/>
            <person name="Kinoshita T."/>
            <person name="Kohara Y."/>
            <person name="Koide E."/>
            <person name="Komatsu K."/>
            <person name="Kopischke S."/>
            <person name="Kubo M."/>
            <person name="Kyozuka J."/>
            <person name="Lagercrantz U."/>
            <person name="Lin S."/>
            <person name="Lindquist E."/>
            <person name="Lipzen A."/>
            <person name="Lu C."/>
            <person name="Luna E."/>
            <person name="Martienssen R."/>
            <person name="Minamino N."/>
            <person name="Mizutani M."/>
            <person name="Mizutani M."/>
            <person name="Mochizuki N."/>
            <person name="Monte I."/>
            <person name="Mosher R."/>
            <person name="Nagasaki H."/>
            <person name="Nakagami H."/>
            <person name="Naramoto S."/>
            <person name="Nishitani K."/>
            <person name="Ohtani M."/>
            <person name="Okamoto T."/>
            <person name="Okumura M."/>
            <person name="Phillips J."/>
            <person name="Pollak B."/>
            <person name="Reinders A."/>
            <person name="Roevekamp M."/>
            <person name="Sano R."/>
            <person name="Sawa S."/>
            <person name="Schmid M."/>
            <person name="Shirakawa M."/>
            <person name="Solano R."/>
            <person name="Spunde A."/>
            <person name="Suetsugu N."/>
            <person name="Sugano S."/>
            <person name="Sugiyama A."/>
            <person name="Sun R."/>
            <person name="Suzuki Y."/>
            <person name="Takenaka M."/>
            <person name="Takezawa D."/>
            <person name="Tomogane H."/>
            <person name="Tsuzuki M."/>
            <person name="Ueda T."/>
            <person name="Umeda M."/>
            <person name="Ward J."/>
            <person name="Watanabe Y."/>
            <person name="Yazaki K."/>
            <person name="Yokoyama R."/>
            <person name="Yoshitake Y."/>
            <person name="Yotsui I."/>
            <person name="Zachgo S."/>
            <person name="Schmutz J."/>
        </authorList>
    </citation>
    <scope>NUCLEOTIDE SEQUENCE [LARGE SCALE GENOMIC DNA]</scope>
    <source>
        <strain evidence="3">cv. B-3</strain>
    </source>
</reference>
<gene>
    <name evidence="2" type="ORF">BRARA_J00289</name>
</gene>
<feature type="compositionally biased region" description="Acidic residues" evidence="1">
    <location>
        <begin position="1"/>
        <end position="11"/>
    </location>
</feature>
<proteinExistence type="predicted"/>